<evidence type="ECO:0008006" key="3">
    <source>
        <dbReference type="Google" id="ProtNLM"/>
    </source>
</evidence>
<reference evidence="1 2" key="1">
    <citation type="submission" date="2020-08" db="EMBL/GenBank/DDBJ databases">
        <title>Genomic Encyclopedia of Type Strains, Phase IV (KMG-IV): sequencing the most valuable type-strain genomes for metagenomic binning, comparative biology and taxonomic classification.</title>
        <authorList>
            <person name="Goeker M."/>
        </authorList>
    </citation>
    <scope>NUCLEOTIDE SEQUENCE [LARGE SCALE GENOMIC DNA]</scope>
    <source>
        <strain evidence="1 2">DSM 103462</strain>
    </source>
</reference>
<sequence length="397" mass="44736">MKKLSIIFLLYLITFSAFSEIITSEKFSYSIDFPEGYEILDMEKDETTVIFKNKYLQAHALIRVWPESKFKSADEALKNTLSRLKAKADYSEAIWRRQKCSIASFESSLLLQDGSEAQGWGACIPLPQKKGYLSILSYSPKTVFEDLGQVLVSLIDSVLIDAGSFREPGLITSAFYPRKAPKAIKLTISGKSIPTQIDSIDAEASQFVIDREFAVFSFYAANNLPEMYDAWVRFYRLLARDSMERVKKVSFDIYTALREDCEKKDAQNPEAALAQTLLYWAQDFHYERKSSTYDKADIESIPAILEGGSSDCDGRSLLLMCILKNCSLESCMFISAQYSHALLGVYLPGKQGQTIKVEDNEGGKEYLVGETTAKQLTLGMMPANMADRKNWMSVELP</sequence>
<dbReference type="RefSeq" id="WP_184657930.1">
    <property type="nucleotide sequence ID" value="NZ_CP031518.1"/>
</dbReference>
<dbReference type="EMBL" id="JACHFQ010000002">
    <property type="protein sequence ID" value="MBB5225549.1"/>
    <property type="molecule type" value="Genomic_DNA"/>
</dbReference>
<evidence type="ECO:0000313" key="1">
    <source>
        <dbReference type="EMBL" id="MBB5225549.1"/>
    </source>
</evidence>
<dbReference type="AlphaFoldDB" id="A0A7W8G7Z7"/>
<dbReference type="Proteomes" id="UP000518887">
    <property type="component" value="Unassembled WGS sequence"/>
</dbReference>
<gene>
    <name evidence="1" type="ORF">HNP76_000893</name>
</gene>
<proteinExistence type="predicted"/>
<organism evidence="1 2">
    <name type="scientific">Treponema ruminis</name>
    <dbReference type="NCBI Taxonomy" id="744515"/>
    <lineage>
        <taxon>Bacteria</taxon>
        <taxon>Pseudomonadati</taxon>
        <taxon>Spirochaetota</taxon>
        <taxon>Spirochaetia</taxon>
        <taxon>Spirochaetales</taxon>
        <taxon>Treponemataceae</taxon>
        <taxon>Treponema</taxon>
    </lineage>
</organism>
<comment type="caution">
    <text evidence="1">The sequence shown here is derived from an EMBL/GenBank/DDBJ whole genome shotgun (WGS) entry which is preliminary data.</text>
</comment>
<evidence type="ECO:0000313" key="2">
    <source>
        <dbReference type="Proteomes" id="UP000518887"/>
    </source>
</evidence>
<name>A0A7W8G7Z7_9SPIR</name>
<accession>A0A7W8G7Z7</accession>
<keyword evidence="2" id="KW-1185">Reference proteome</keyword>
<protein>
    <recommendedName>
        <fullName evidence="3">Transglutaminase-like domain-containing protein</fullName>
    </recommendedName>
</protein>